<dbReference type="Gene3D" id="3.30.450.20">
    <property type="entry name" value="PAS domain"/>
    <property type="match status" value="2"/>
</dbReference>
<dbReference type="Pfam" id="PF08448">
    <property type="entry name" value="PAS_4"/>
    <property type="match status" value="1"/>
</dbReference>
<dbReference type="Pfam" id="PF00989">
    <property type="entry name" value="PAS"/>
    <property type="match status" value="1"/>
</dbReference>
<evidence type="ECO:0000313" key="14">
    <source>
        <dbReference type="Proteomes" id="UP001500957"/>
    </source>
</evidence>
<dbReference type="CDD" id="cd00082">
    <property type="entry name" value="HisKA"/>
    <property type="match status" value="1"/>
</dbReference>
<dbReference type="InterPro" id="IPR000014">
    <property type="entry name" value="PAS"/>
</dbReference>
<dbReference type="InterPro" id="IPR001789">
    <property type="entry name" value="Sig_transdc_resp-reg_receiver"/>
</dbReference>
<dbReference type="NCBIfam" id="TIGR00229">
    <property type="entry name" value="sensory_box"/>
    <property type="match status" value="2"/>
</dbReference>
<evidence type="ECO:0000256" key="1">
    <source>
        <dbReference type="ARBA" id="ARBA00000085"/>
    </source>
</evidence>
<feature type="domain" description="PAC" evidence="12">
    <location>
        <begin position="342"/>
        <end position="394"/>
    </location>
</feature>
<feature type="domain" description="PAS" evidence="11">
    <location>
        <begin position="267"/>
        <end position="340"/>
    </location>
</feature>
<keyword evidence="4 8" id="KW-0597">Phosphoprotein</keyword>
<keyword evidence="5" id="KW-0808">Transferase</keyword>
<dbReference type="SMART" id="SM00091">
    <property type="entry name" value="PAS"/>
    <property type="match status" value="2"/>
</dbReference>
<dbReference type="InterPro" id="IPR005467">
    <property type="entry name" value="His_kinase_dom"/>
</dbReference>
<dbReference type="InterPro" id="IPR003661">
    <property type="entry name" value="HisK_dim/P_dom"/>
</dbReference>
<dbReference type="PROSITE" id="PS50113">
    <property type="entry name" value="PAC"/>
    <property type="match status" value="1"/>
</dbReference>
<organism evidence="13 14">
    <name type="scientific">Sporichthya brevicatena</name>
    <dbReference type="NCBI Taxonomy" id="171442"/>
    <lineage>
        <taxon>Bacteria</taxon>
        <taxon>Bacillati</taxon>
        <taxon>Actinomycetota</taxon>
        <taxon>Actinomycetes</taxon>
        <taxon>Sporichthyales</taxon>
        <taxon>Sporichthyaceae</taxon>
        <taxon>Sporichthya</taxon>
    </lineage>
</organism>
<dbReference type="SUPFAM" id="SSF52172">
    <property type="entry name" value="CheY-like"/>
    <property type="match status" value="1"/>
</dbReference>
<evidence type="ECO:0000259" key="10">
    <source>
        <dbReference type="PROSITE" id="PS50110"/>
    </source>
</evidence>
<dbReference type="InterPro" id="IPR036097">
    <property type="entry name" value="HisK_dim/P_sf"/>
</dbReference>
<dbReference type="PANTHER" id="PTHR43047">
    <property type="entry name" value="TWO-COMPONENT HISTIDINE PROTEIN KINASE"/>
    <property type="match status" value="1"/>
</dbReference>
<dbReference type="PROSITE" id="PS50109">
    <property type="entry name" value="HIS_KIN"/>
    <property type="match status" value="1"/>
</dbReference>
<keyword evidence="14" id="KW-1185">Reference proteome</keyword>
<evidence type="ECO:0000259" key="12">
    <source>
        <dbReference type="PROSITE" id="PS50113"/>
    </source>
</evidence>
<dbReference type="EMBL" id="BAAAHE010000018">
    <property type="protein sequence ID" value="GAA0620618.1"/>
    <property type="molecule type" value="Genomic_DNA"/>
</dbReference>
<evidence type="ECO:0000256" key="5">
    <source>
        <dbReference type="ARBA" id="ARBA00022679"/>
    </source>
</evidence>
<dbReference type="SUPFAM" id="SSF47384">
    <property type="entry name" value="Homodimeric domain of signal transducing histidine kinase"/>
    <property type="match status" value="1"/>
</dbReference>
<keyword evidence="6" id="KW-0418">Kinase</keyword>
<feature type="domain" description="PAS" evidence="11">
    <location>
        <begin position="147"/>
        <end position="191"/>
    </location>
</feature>
<dbReference type="Pfam" id="PF00072">
    <property type="entry name" value="Response_reg"/>
    <property type="match status" value="1"/>
</dbReference>
<dbReference type="SMART" id="SM00387">
    <property type="entry name" value="HATPase_c"/>
    <property type="match status" value="1"/>
</dbReference>
<dbReference type="CDD" id="cd17535">
    <property type="entry name" value="REC_NarL-like"/>
    <property type="match status" value="1"/>
</dbReference>
<dbReference type="Gene3D" id="3.30.565.10">
    <property type="entry name" value="Histidine kinase-like ATPase, C-terminal domain"/>
    <property type="match status" value="1"/>
</dbReference>
<proteinExistence type="predicted"/>
<dbReference type="InterPro" id="IPR035965">
    <property type="entry name" value="PAS-like_dom_sf"/>
</dbReference>
<evidence type="ECO:0000256" key="4">
    <source>
        <dbReference type="ARBA" id="ARBA00022553"/>
    </source>
</evidence>
<dbReference type="Gene3D" id="3.40.50.2300">
    <property type="match status" value="1"/>
</dbReference>
<reference evidence="14" key="1">
    <citation type="journal article" date="2019" name="Int. J. Syst. Evol. Microbiol.">
        <title>The Global Catalogue of Microorganisms (GCM) 10K type strain sequencing project: providing services to taxonomists for standard genome sequencing and annotation.</title>
        <authorList>
            <consortium name="The Broad Institute Genomics Platform"/>
            <consortium name="The Broad Institute Genome Sequencing Center for Infectious Disease"/>
            <person name="Wu L."/>
            <person name="Ma J."/>
        </authorList>
    </citation>
    <scope>NUCLEOTIDE SEQUENCE [LARGE SCALE GENOMIC DNA]</scope>
    <source>
        <strain evidence="14">JCM 10671</strain>
    </source>
</reference>
<protein>
    <recommendedName>
        <fullName evidence="3">histidine kinase</fullName>
        <ecNumber evidence="3">2.7.13.3</ecNumber>
    </recommendedName>
</protein>
<name>A0ABP3RY26_9ACTN</name>
<dbReference type="PRINTS" id="PR00344">
    <property type="entry name" value="BCTRLSENSOR"/>
</dbReference>
<evidence type="ECO:0000256" key="2">
    <source>
        <dbReference type="ARBA" id="ARBA00004236"/>
    </source>
</evidence>
<dbReference type="Gene3D" id="1.10.287.130">
    <property type="match status" value="1"/>
</dbReference>
<evidence type="ECO:0000259" key="11">
    <source>
        <dbReference type="PROSITE" id="PS50112"/>
    </source>
</evidence>
<dbReference type="InterPro" id="IPR000700">
    <property type="entry name" value="PAS-assoc_C"/>
</dbReference>
<dbReference type="Pfam" id="PF00512">
    <property type="entry name" value="HisKA"/>
    <property type="match status" value="1"/>
</dbReference>
<dbReference type="PANTHER" id="PTHR43047:SF72">
    <property type="entry name" value="OSMOSENSING HISTIDINE PROTEIN KINASE SLN1"/>
    <property type="match status" value="1"/>
</dbReference>
<gene>
    <name evidence="13" type="ORF">GCM10009547_24010</name>
</gene>
<evidence type="ECO:0000256" key="6">
    <source>
        <dbReference type="ARBA" id="ARBA00022777"/>
    </source>
</evidence>
<dbReference type="InterPro" id="IPR001610">
    <property type="entry name" value="PAC"/>
</dbReference>
<dbReference type="InterPro" id="IPR036890">
    <property type="entry name" value="HATPase_C_sf"/>
</dbReference>
<dbReference type="Pfam" id="PF02518">
    <property type="entry name" value="HATPase_c"/>
    <property type="match status" value="1"/>
</dbReference>
<feature type="modified residue" description="4-aspartylphosphate" evidence="8">
    <location>
        <position position="56"/>
    </location>
</feature>
<dbReference type="SUPFAM" id="SSF55874">
    <property type="entry name" value="ATPase domain of HSP90 chaperone/DNA topoisomerase II/histidine kinase"/>
    <property type="match status" value="1"/>
</dbReference>
<dbReference type="CDD" id="cd00075">
    <property type="entry name" value="HATPase"/>
    <property type="match status" value="1"/>
</dbReference>
<keyword evidence="7" id="KW-0902">Two-component regulatory system</keyword>
<comment type="subcellular location">
    <subcellularLocation>
        <location evidence="2">Cell membrane</location>
    </subcellularLocation>
</comment>
<dbReference type="EC" id="2.7.13.3" evidence="3"/>
<evidence type="ECO:0000259" key="9">
    <source>
        <dbReference type="PROSITE" id="PS50109"/>
    </source>
</evidence>
<dbReference type="InterPro" id="IPR004358">
    <property type="entry name" value="Sig_transdc_His_kin-like_C"/>
</dbReference>
<dbReference type="CDD" id="cd00130">
    <property type="entry name" value="PAS"/>
    <property type="match status" value="1"/>
</dbReference>
<dbReference type="InterPro" id="IPR003594">
    <property type="entry name" value="HATPase_dom"/>
</dbReference>
<evidence type="ECO:0000256" key="8">
    <source>
        <dbReference type="PROSITE-ProRule" id="PRU00169"/>
    </source>
</evidence>
<dbReference type="SUPFAM" id="SSF55785">
    <property type="entry name" value="PYP-like sensor domain (PAS domain)"/>
    <property type="match status" value="2"/>
</dbReference>
<dbReference type="InterPro" id="IPR013767">
    <property type="entry name" value="PAS_fold"/>
</dbReference>
<evidence type="ECO:0000256" key="7">
    <source>
        <dbReference type="ARBA" id="ARBA00023012"/>
    </source>
</evidence>
<evidence type="ECO:0000256" key="3">
    <source>
        <dbReference type="ARBA" id="ARBA00012438"/>
    </source>
</evidence>
<dbReference type="InterPro" id="IPR058245">
    <property type="entry name" value="NreC/VraR/RcsB-like_REC"/>
</dbReference>
<dbReference type="SMART" id="SM00448">
    <property type="entry name" value="REC"/>
    <property type="match status" value="1"/>
</dbReference>
<feature type="domain" description="Histidine kinase" evidence="9">
    <location>
        <begin position="412"/>
        <end position="623"/>
    </location>
</feature>
<dbReference type="SMART" id="SM00388">
    <property type="entry name" value="HisKA"/>
    <property type="match status" value="1"/>
</dbReference>
<dbReference type="InterPro" id="IPR013656">
    <property type="entry name" value="PAS_4"/>
</dbReference>
<dbReference type="SMART" id="SM00086">
    <property type="entry name" value="PAC"/>
    <property type="match status" value="2"/>
</dbReference>
<dbReference type="PROSITE" id="PS50110">
    <property type="entry name" value="RESPONSE_REGULATORY"/>
    <property type="match status" value="1"/>
</dbReference>
<dbReference type="Proteomes" id="UP001500957">
    <property type="component" value="Unassembled WGS sequence"/>
</dbReference>
<comment type="caution">
    <text evidence="13">The sequence shown here is derived from an EMBL/GenBank/DDBJ whole genome shotgun (WGS) entry which is preliminary data.</text>
</comment>
<comment type="catalytic activity">
    <reaction evidence="1">
        <text>ATP + protein L-histidine = ADP + protein N-phospho-L-histidine.</text>
        <dbReference type="EC" id="2.7.13.3"/>
    </reaction>
</comment>
<evidence type="ECO:0000313" key="13">
    <source>
        <dbReference type="EMBL" id="GAA0620618.1"/>
    </source>
</evidence>
<dbReference type="RefSeq" id="WP_344604978.1">
    <property type="nucleotide sequence ID" value="NZ_BAAAHE010000018.1"/>
</dbReference>
<sequence length="627" mass="68439">MVLPSVVVVDDAPEVRALVRTVLEVSDQLTVVGEAADGAAAVDVVADLQPDLVLLDVSMPRMDGLQALPRIREVCPTSRVVMFTGFAEQGLADRARSLGAVGFLEKSASLTDLVETLLDAVSTGPVPVSPTLAAQTDRLDAAVLAEHLERFREVFEDAAIGMATMTLCGHLVRVNRTLADLVGRSVKDLVGLRYDTLAGADLVAEPLRRILDGEDVVRVEHDLVGGERSVVATFVSVRDSRNRPLYVFLQMQDVTAQRGAEEELRRSEERFRLLVDAVQDYAIFMLTTDGIIASWNVGAQRIKGWAAEEIVGRHFRAFYPPEQQESQHPERELEWAIRDGRYEEEGWRLRKDGSRFWANVVITAVHDADGRHIGFTKVTRDMTERQEMLNHLAAMNRKLKNAADQQADFLAVTAHELRTPVSVLSGSAKLLSEHFDELTETDRAELFESMGSSALRLRRLLDDLLTASRLQSGTVEFRVSSSELAPLLAAAVSRAQGSNPGARITMSVPPDLVVDVDTDRIAQAVDNLIDNAVRHGTPPVQVTAVGTADGVEICVSDAGAGVPAEQRSQLFQRFATGQRRTGTGLGLFIVRELARAHGGEARYEPPTADQPSGAFVLALPRVDRDVA</sequence>
<accession>A0ABP3RY26</accession>
<dbReference type="InterPro" id="IPR011006">
    <property type="entry name" value="CheY-like_superfamily"/>
</dbReference>
<feature type="domain" description="Response regulatory" evidence="10">
    <location>
        <begin position="5"/>
        <end position="121"/>
    </location>
</feature>
<dbReference type="PROSITE" id="PS50112">
    <property type="entry name" value="PAS"/>
    <property type="match status" value="2"/>
</dbReference>